<dbReference type="RefSeq" id="WP_008525386.1">
    <property type="nucleotide sequence ID" value="NC_021921.1"/>
</dbReference>
<evidence type="ECO:0000256" key="1">
    <source>
        <dbReference type="SAM" id="MobiDB-lite"/>
    </source>
</evidence>
<name>U2E4B6_9EURY</name>
<evidence type="ECO:0000313" key="3">
    <source>
        <dbReference type="Proteomes" id="UP000003861"/>
    </source>
</evidence>
<feature type="compositionally biased region" description="Basic and acidic residues" evidence="1">
    <location>
        <begin position="1"/>
        <end position="21"/>
    </location>
</feature>
<reference evidence="2 3" key="2">
    <citation type="journal article" date="2013" name="PLoS ONE">
        <title>INDIGO - INtegrated Data Warehouse of MIcrobial GenOmes with Examples from the Red Sea Extremophiles.</title>
        <authorList>
            <person name="Alam I."/>
            <person name="Antunes A."/>
            <person name="Kamau A.A."/>
            <person name="Ba Alawi W."/>
            <person name="Kalkatawi M."/>
            <person name="Stingl U."/>
            <person name="Bajic V.B."/>
        </authorList>
    </citation>
    <scope>NUCLEOTIDE SEQUENCE [LARGE SCALE GENOMIC DNA]</scope>
    <source>
        <strain evidence="2 3">SARL4B</strain>
    </source>
</reference>
<evidence type="ECO:0000313" key="2">
    <source>
        <dbReference type="EMBL" id="ERJ07078.1"/>
    </source>
</evidence>
<dbReference type="GeneID" id="41484445"/>
<organism evidence="2 3">
    <name type="scientific">Halorhabdus tiamatea SARL4B</name>
    <dbReference type="NCBI Taxonomy" id="1033806"/>
    <lineage>
        <taxon>Archaea</taxon>
        <taxon>Methanobacteriati</taxon>
        <taxon>Methanobacteriota</taxon>
        <taxon>Stenosarchaea group</taxon>
        <taxon>Halobacteria</taxon>
        <taxon>Halobacteriales</taxon>
        <taxon>Haloarculaceae</taxon>
        <taxon>Halorhabdus</taxon>
    </lineage>
</organism>
<feature type="compositionally biased region" description="Acidic residues" evidence="1">
    <location>
        <begin position="55"/>
        <end position="69"/>
    </location>
</feature>
<dbReference type="AlphaFoldDB" id="U2E4B6"/>
<dbReference type="EMBL" id="AFNT02000007">
    <property type="protein sequence ID" value="ERJ07078.1"/>
    <property type="molecule type" value="Genomic_DNA"/>
</dbReference>
<reference evidence="2 3" key="1">
    <citation type="journal article" date="2011" name="J. Bacteriol.">
        <title>Genome sequence of Halorhabdus tiamatea, the first archaeon isolated from a deep-sea anoxic brine lake.</title>
        <authorList>
            <person name="Antunes A."/>
            <person name="Alam I."/>
            <person name="Bajic V.B."/>
            <person name="Stingl U."/>
        </authorList>
    </citation>
    <scope>NUCLEOTIDE SEQUENCE [LARGE SCALE GENOMIC DNA]</scope>
    <source>
        <strain evidence="2 3">SARL4B</strain>
    </source>
</reference>
<sequence>MSRSDRWVNKNDPTDVGKDFDSDYINQDNDGEPADDCISDTVGPREHLFDPKTDPDDEFEHGDDTDEYESNTSLPNESGARTIWDGKDANAFEKGGLRYKHHVGLPTIRGDGGEFDRNKDDNYRYVNTIVTKLFPSKEEWFTDRVTYMVMDDPYLNSAWSRHYDGIIGATVGYCGVIMDDDSPIETIVSEIGVQPNFEEKTDIADCIGYAEKRIEERKDVTTP</sequence>
<protein>
    <submittedName>
        <fullName evidence="2">Uncharacterized protein</fullName>
    </submittedName>
</protein>
<accession>U2E4B6</accession>
<gene>
    <name evidence="2" type="ORF">HLRTI_000936</name>
</gene>
<feature type="compositionally biased region" description="Acidic residues" evidence="1">
    <location>
        <begin position="29"/>
        <end position="38"/>
    </location>
</feature>
<proteinExistence type="predicted"/>
<dbReference type="Proteomes" id="UP000003861">
    <property type="component" value="Unassembled WGS sequence"/>
</dbReference>
<feature type="region of interest" description="Disordered" evidence="1">
    <location>
        <begin position="1"/>
        <end position="81"/>
    </location>
</feature>
<comment type="caution">
    <text evidence="2">The sequence shown here is derived from an EMBL/GenBank/DDBJ whole genome shotgun (WGS) entry which is preliminary data.</text>
</comment>
<feature type="compositionally biased region" description="Basic and acidic residues" evidence="1">
    <location>
        <begin position="43"/>
        <end position="54"/>
    </location>
</feature>